<comment type="caution">
    <text evidence="3">The sequence shown here is derived from an EMBL/GenBank/DDBJ whole genome shotgun (WGS) entry which is preliminary data.</text>
</comment>
<dbReference type="AlphaFoldDB" id="A0A917TKX9"/>
<dbReference type="Gene3D" id="3.10.350.10">
    <property type="entry name" value="LysM domain"/>
    <property type="match status" value="1"/>
</dbReference>
<dbReference type="RefSeq" id="WP_117153203.1">
    <property type="nucleotide sequence ID" value="NZ_BMLG01000002.1"/>
</dbReference>
<name>A0A917TKX9_9BACI</name>
<dbReference type="InterPro" id="IPR011105">
    <property type="entry name" value="Cell_wall_hydrolase_SleB"/>
</dbReference>
<feature type="signal peptide" evidence="1">
    <location>
        <begin position="1"/>
        <end position="26"/>
    </location>
</feature>
<dbReference type="Gene3D" id="1.10.10.2520">
    <property type="entry name" value="Cell wall hydrolase SleB, domain 1"/>
    <property type="match status" value="1"/>
</dbReference>
<dbReference type="Proteomes" id="UP000618460">
    <property type="component" value="Unassembled WGS sequence"/>
</dbReference>
<organism evidence="3 4">
    <name type="scientific">Paraliobacillus quinghaiensis</name>
    <dbReference type="NCBI Taxonomy" id="470815"/>
    <lineage>
        <taxon>Bacteria</taxon>
        <taxon>Bacillati</taxon>
        <taxon>Bacillota</taxon>
        <taxon>Bacilli</taxon>
        <taxon>Bacillales</taxon>
        <taxon>Bacillaceae</taxon>
        <taxon>Paraliobacillus</taxon>
    </lineage>
</organism>
<feature type="domain" description="LysM" evidence="2">
    <location>
        <begin position="28"/>
        <end position="71"/>
    </location>
</feature>
<dbReference type="GO" id="GO:0016787">
    <property type="term" value="F:hydrolase activity"/>
    <property type="evidence" value="ECO:0007669"/>
    <property type="project" value="InterPro"/>
</dbReference>
<keyword evidence="4" id="KW-1185">Reference proteome</keyword>
<dbReference type="SUPFAM" id="SSF54106">
    <property type="entry name" value="LysM domain"/>
    <property type="match status" value="1"/>
</dbReference>
<dbReference type="InterPro" id="IPR036779">
    <property type="entry name" value="LysM_dom_sf"/>
</dbReference>
<protein>
    <recommendedName>
        <fullName evidence="2">LysM domain-containing protein</fullName>
    </recommendedName>
</protein>
<dbReference type="Gene3D" id="6.20.240.60">
    <property type="match status" value="1"/>
</dbReference>
<dbReference type="InterPro" id="IPR042047">
    <property type="entry name" value="SleB_dom1"/>
</dbReference>
<reference evidence="3" key="1">
    <citation type="journal article" date="2014" name="Int. J. Syst. Evol. Microbiol.">
        <title>Complete genome sequence of Corynebacterium casei LMG S-19264T (=DSM 44701T), isolated from a smear-ripened cheese.</title>
        <authorList>
            <consortium name="US DOE Joint Genome Institute (JGI-PGF)"/>
            <person name="Walter F."/>
            <person name="Albersmeier A."/>
            <person name="Kalinowski J."/>
            <person name="Ruckert C."/>
        </authorList>
    </citation>
    <scope>NUCLEOTIDE SEQUENCE</scope>
    <source>
        <strain evidence="3">CGMCC 1.6333</strain>
    </source>
</reference>
<dbReference type="Pfam" id="PF07486">
    <property type="entry name" value="Hydrolase_2"/>
    <property type="match status" value="1"/>
</dbReference>
<evidence type="ECO:0000313" key="4">
    <source>
        <dbReference type="Proteomes" id="UP000618460"/>
    </source>
</evidence>
<evidence type="ECO:0000259" key="2">
    <source>
        <dbReference type="PROSITE" id="PS51782"/>
    </source>
</evidence>
<gene>
    <name evidence="3" type="ORF">GCM10011351_07930</name>
</gene>
<reference evidence="3" key="2">
    <citation type="submission" date="2020-09" db="EMBL/GenBank/DDBJ databases">
        <authorList>
            <person name="Sun Q."/>
            <person name="Zhou Y."/>
        </authorList>
    </citation>
    <scope>NUCLEOTIDE SEQUENCE</scope>
    <source>
        <strain evidence="3">CGMCC 1.6333</strain>
    </source>
</reference>
<proteinExistence type="predicted"/>
<dbReference type="SMART" id="SM00257">
    <property type="entry name" value="LysM"/>
    <property type="match status" value="1"/>
</dbReference>
<accession>A0A917TKX9</accession>
<feature type="chain" id="PRO_5036811333" description="LysM domain-containing protein" evidence="1">
    <location>
        <begin position="27"/>
        <end position="197"/>
    </location>
</feature>
<dbReference type="PROSITE" id="PS51782">
    <property type="entry name" value="LYSM"/>
    <property type="match status" value="1"/>
</dbReference>
<keyword evidence="1" id="KW-0732">Signal</keyword>
<sequence>MKRIKKIAVTLGLTLSLFSLPTIADAATSYTVQSGDSLWKIANRHGVSLASLQHINNRYSALIYPGETLSIPTTLSASDQDLMARMVHAEAKGESYAGKVAVATVILNRVDHKDFPNTVSGVIYQRSVGGYYAFTPVKNGTINQPADAEAKRAVKEALAFRGQGQGSIYFYNPRTAKSDWILTREVTITIGNHRFAK</sequence>
<dbReference type="Pfam" id="PF01476">
    <property type="entry name" value="LysM"/>
    <property type="match status" value="1"/>
</dbReference>
<dbReference type="EMBL" id="BMLG01000002">
    <property type="protein sequence ID" value="GGM24608.1"/>
    <property type="molecule type" value="Genomic_DNA"/>
</dbReference>
<dbReference type="CDD" id="cd00118">
    <property type="entry name" value="LysM"/>
    <property type="match status" value="1"/>
</dbReference>
<evidence type="ECO:0000313" key="3">
    <source>
        <dbReference type="EMBL" id="GGM24608.1"/>
    </source>
</evidence>
<evidence type="ECO:0000256" key="1">
    <source>
        <dbReference type="SAM" id="SignalP"/>
    </source>
</evidence>
<dbReference type="OrthoDB" id="9785345at2"/>
<dbReference type="InterPro" id="IPR018392">
    <property type="entry name" value="LysM"/>
</dbReference>